<dbReference type="InterPro" id="IPR007159">
    <property type="entry name" value="SpoVT-AbrB_dom"/>
</dbReference>
<reference evidence="3" key="1">
    <citation type="submission" date="2023-03" db="EMBL/GenBank/DDBJ databases">
        <title>Andean soil-derived lignocellulolytic bacterial consortium as a source of novel taxa and putative plastic-active enzymes.</title>
        <authorList>
            <person name="Diaz-Garcia L."/>
            <person name="Chuvochina M."/>
            <person name="Feuerriegel G."/>
            <person name="Bunk B."/>
            <person name="Sproer C."/>
            <person name="Streit W.R."/>
            <person name="Rodriguez L.M."/>
            <person name="Overmann J."/>
            <person name="Jimenez D.J."/>
        </authorList>
    </citation>
    <scope>NUCLEOTIDE SEQUENCE</scope>
    <source>
        <strain evidence="3">MAG 26</strain>
    </source>
</reference>
<feature type="domain" description="SpoVT-AbrB" evidence="2">
    <location>
        <begin position="13"/>
        <end position="55"/>
    </location>
</feature>
<organism evidence="3 4">
    <name type="scientific">Candidatus Andeanibacterium colombiense</name>
    <dbReference type="NCBI Taxonomy" id="3121345"/>
    <lineage>
        <taxon>Bacteria</taxon>
        <taxon>Pseudomonadati</taxon>
        <taxon>Pseudomonadota</taxon>
        <taxon>Alphaproteobacteria</taxon>
        <taxon>Sphingomonadales</taxon>
        <taxon>Sphingomonadaceae</taxon>
        <taxon>Candidatus Andeanibacterium</taxon>
    </lineage>
</organism>
<dbReference type="InterPro" id="IPR047976">
    <property type="entry name" value="Anti_VapB2-like"/>
</dbReference>
<dbReference type="Pfam" id="PF04014">
    <property type="entry name" value="MazE_antitoxin"/>
    <property type="match status" value="1"/>
</dbReference>
<dbReference type="EMBL" id="CP119316">
    <property type="protein sequence ID" value="WEK46177.1"/>
    <property type="molecule type" value="Genomic_DNA"/>
</dbReference>
<dbReference type="GO" id="GO:0003677">
    <property type="term" value="F:DNA binding"/>
    <property type="evidence" value="ECO:0007669"/>
    <property type="project" value="UniProtKB-UniRule"/>
</dbReference>
<protein>
    <submittedName>
        <fullName evidence="3">Type II toxin-antitoxin system VapB family antitoxin</fullName>
    </submittedName>
</protein>
<sequence>MNAPSHLPQRKVASVFKSNRSQAVRIPKELAFPEGVKEVYVIRKGKKLEIVPVDALWDDFFDQGPCPDFPERLPQGEYEERESF</sequence>
<dbReference type="KEGG" id="acob:P0Y56_14330"/>
<proteinExistence type="predicted"/>
<dbReference type="NCBIfam" id="NF040493">
    <property type="entry name" value="TA_anti_VapB"/>
    <property type="match status" value="1"/>
</dbReference>
<evidence type="ECO:0000256" key="1">
    <source>
        <dbReference type="PROSITE-ProRule" id="PRU01076"/>
    </source>
</evidence>
<evidence type="ECO:0000259" key="2">
    <source>
        <dbReference type="PROSITE" id="PS51740"/>
    </source>
</evidence>
<dbReference type="Gene3D" id="2.10.260.10">
    <property type="match status" value="1"/>
</dbReference>
<accession>A0AAJ6BMM6</accession>
<evidence type="ECO:0000313" key="3">
    <source>
        <dbReference type="EMBL" id="WEK46177.1"/>
    </source>
</evidence>
<dbReference type="Proteomes" id="UP001218362">
    <property type="component" value="Chromosome"/>
</dbReference>
<name>A0AAJ6BMM6_9SPHN</name>
<dbReference type="AlphaFoldDB" id="A0AAJ6BMM6"/>
<keyword evidence="1" id="KW-0238">DNA-binding</keyword>
<dbReference type="InterPro" id="IPR037914">
    <property type="entry name" value="SpoVT-AbrB_sf"/>
</dbReference>
<dbReference type="SUPFAM" id="SSF89447">
    <property type="entry name" value="AbrB/MazE/MraZ-like"/>
    <property type="match status" value="1"/>
</dbReference>
<evidence type="ECO:0000313" key="4">
    <source>
        <dbReference type="Proteomes" id="UP001218362"/>
    </source>
</evidence>
<gene>
    <name evidence="3" type="primary">vapB</name>
    <name evidence="3" type="ORF">P0Y56_14330</name>
</gene>
<dbReference type="PROSITE" id="PS51740">
    <property type="entry name" value="SPOVT_ABRB"/>
    <property type="match status" value="1"/>
</dbReference>